<keyword evidence="1" id="KW-0997">Cell inner membrane</keyword>
<accession>A0A2L0RU21</accession>
<keyword evidence="1" id="KW-0472">Membrane</keyword>
<name>A0A2L0RU21_9PSED</name>
<evidence type="ECO:0000256" key="1">
    <source>
        <dbReference type="ARBA" id="ARBA00022519"/>
    </source>
</evidence>
<dbReference type="RefSeq" id="WP_104502200.1">
    <property type="nucleotide sequence ID" value="NZ_CP018049.1"/>
</dbReference>
<evidence type="ECO:0000313" key="4">
    <source>
        <dbReference type="Proteomes" id="UP000239888"/>
    </source>
</evidence>
<dbReference type="SUPFAM" id="SSF53448">
    <property type="entry name" value="Nucleotide-diphospho-sugar transferases"/>
    <property type="match status" value="1"/>
</dbReference>
<proteinExistence type="predicted"/>
<dbReference type="EMBL" id="CP018049">
    <property type="protein sequence ID" value="AUZ45520.1"/>
    <property type="molecule type" value="Genomic_DNA"/>
</dbReference>
<dbReference type="GO" id="GO:0016758">
    <property type="term" value="F:hexosyltransferase activity"/>
    <property type="evidence" value="ECO:0007669"/>
    <property type="project" value="UniProtKB-ARBA"/>
</dbReference>
<keyword evidence="1" id="KW-1003">Cell membrane</keyword>
<evidence type="ECO:0000313" key="3">
    <source>
        <dbReference type="EMBL" id="AUZ45520.1"/>
    </source>
</evidence>
<sequence length="403" mass="44539">MSNVDYLVSIVIATHNRSKYAISCIESLLSIASSEIQVVVHDTSNDACELAAWAGQSADSRLIYVHWADRLSMTENHERALKLATGEYICLIGDDDTVSSYIIDIANYAKKQNIKMLTPKVKAAYYWPDFRTKNYGAAHAGRIYLSQFDCSLTKYDVEERLEEALSIACQGTDGMPKLYHGLVLRSLLDDIRALNGTLLYGTSPDMSAAVSLCLTGGEYYLIDFPFTMPGGGGGSNSGRSATGKHKGGLDKDPHLTPFKNLNWSTFIPRFFSVETVWGHAAWDTLEHRKSVTGYNLSRLYALCFFHHPDYARETYQAWRSAKQSGLPNVGTWAVCREIVSVGGKYVLAKFKRVLNPGPSNGSEVIAVVENVALAREKLDESLGKKLAGSDLNTRLTDLPVLRK</sequence>
<dbReference type="Proteomes" id="UP000239888">
    <property type="component" value="Chromosome"/>
</dbReference>
<reference evidence="3 4" key="1">
    <citation type="journal article" date="2018" name="Front. Microbiol.">
        <title>Pseudomonas orientalis F9: A Potent Antagonist against Phytopathogens with Phytotoxic Effect in the Apple Flower.</title>
        <authorList>
            <person name="Zengerer V."/>
            <person name="Schmid M."/>
            <person name="Bieri M."/>
            <person name="Muller D.C."/>
            <person name="Remus-Emsermann M.N.P."/>
            <person name="Ahrens C.H."/>
            <person name="Pelludat C."/>
        </authorList>
    </citation>
    <scope>NUCLEOTIDE SEQUENCE [LARGE SCALE GENOMIC DNA]</scope>
    <source>
        <strain evidence="3 4">F9</strain>
    </source>
</reference>
<feature type="domain" description="Glycosyltransferase 2-like" evidence="2">
    <location>
        <begin position="9"/>
        <end position="122"/>
    </location>
</feature>
<protein>
    <submittedName>
        <fullName evidence="3">Glycosyltransferase</fullName>
    </submittedName>
</protein>
<evidence type="ECO:0000259" key="2">
    <source>
        <dbReference type="Pfam" id="PF00535"/>
    </source>
</evidence>
<organism evidence="3 4">
    <name type="scientific">Pseudomonas orientalis</name>
    <dbReference type="NCBI Taxonomy" id="76758"/>
    <lineage>
        <taxon>Bacteria</taxon>
        <taxon>Pseudomonadati</taxon>
        <taxon>Pseudomonadota</taxon>
        <taxon>Gammaproteobacteria</taxon>
        <taxon>Pseudomonadales</taxon>
        <taxon>Pseudomonadaceae</taxon>
        <taxon>Pseudomonas</taxon>
    </lineage>
</organism>
<keyword evidence="3" id="KW-0808">Transferase</keyword>
<dbReference type="PANTHER" id="PTHR22916">
    <property type="entry name" value="GLYCOSYLTRANSFERASE"/>
    <property type="match status" value="1"/>
</dbReference>
<dbReference type="Gene3D" id="3.90.550.10">
    <property type="entry name" value="Spore Coat Polysaccharide Biosynthesis Protein SpsA, Chain A"/>
    <property type="match status" value="1"/>
</dbReference>
<gene>
    <name evidence="3" type="ORF">BOP93_07860</name>
</gene>
<dbReference type="KEGG" id="poi:BOP93_07860"/>
<dbReference type="PANTHER" id="PTHR22916:SF3">
    <property type="entry name" value="UDP-GLCNAC:BETAGAL BETA-1,3-N-ACETYLGLUCOSAMINYLTRANSFERASE-LIKE PROTEIN 1"/>
    <property type="match status" value="1"/>
</dbReference>
<dbReference type="Pfam" id="PF00535">
    <property type="entry name" value="Glycos_transf_2"/>
    <property type="match status" value="1"/>
</dbReference>
<dbReference type="InterPro" id="IPR001173">
    <property type="entry name" value="Glyco_trans_2-like"/>
</dbReference>
<dbReference type="AlphaFoldDB" id="A0A2L0RU21"/>
<dbReference type="InterPro" id="IPR029044">
    <property type="entry name" value="Nucleotide-diphossugar_trans"/>
</dbReference>
<dbReference type="CDD" id="cd00761">
    <property type="entry name" value="Glyco_tranf_GTA_type"/>
    <property type="match status" value="1"/>
</dbReference>